<gene>
    <name evidence="3" type="ORF">D4A81_02530</name>
</gene>
<accession>A0A385PXN0</accession>
<reference evidence="3 4" key="1">
    <citation type="submission" date="2018-09" db="EMBL/GenBank/DDBJ databases">
        <title>Genome sequencing of Lachnoanaerobaculum umeaense DSM 23576.</title>
        <authorList>
            <person name="Kook J.-K."/>
            <person name="Park S.-N."/>
            <person name="Lim Y.K."/>
        </authorList>
    </citation>
    <scope>NUCLEOTIDE SEQUENCE [LARGE SCALE GENOMIC DNA]</scope>
    <source>
        <strain evidence="4">DSM 23576 \ CCUG 58757</strain>
    </source>
</reference>
<proteinExistence type="predicted"/>
<dbReference type="Pfam" id="PF13578">
    <property type="entry name" value="Methyltransf_24"/>
    <property type="match status" value="1"/>
</dbReference>
<organism evidence="3 4">
    <name type="scientific">Lachnoanaerobaculum umeaense</name>
    <dbReference type="NCBI Taxonomy" id="617123"/>
    <lineage>
        <taxon>Bacteria</taxon>
        <taxon>Bacillati</taxon>
        <taxon>Bacillota</taxon>
        <taxon>Clostridia</taxon>
        <taxon>Lachnospirales</taxon>
        <taxon>Lachnospiraceae</taxon>
        <taxon>Lachnoanaerobaculum</taxon>
    </lineage>
</organism>
<keyword evidence="1" id="KW-0489">Methyltransferase</keyword>
<dbReference type="InterPro" id="IPR029063">
    <property type="entry name" value="SAM-dependent_MTases_sf"/>
</dbReference>
<dbReference type="GO" id="GO:0032259">
    <property type="term" value="P:methylation"/>
    <property type="evidence" value="ECO:0007669"/>
    <property type="project" value="UniProtKB-KW"/>
</dbReference>
<dbReference type="GO" id="GO:0008168">
    <property type="term" value="F:methyltransferase activity"/>
    <property type="evidence" value="ECO:0007669"/>
    <property type="project" value="UniProtKB-KW"/>
</dbReference>
<dbReference type="RefSeq" id="WP_111525766.1">
    <property type="nucleotide sequence ID" value="NZ_CP032364.1"/>
</dbReference>
<dbReference type="KEGG" id="lua:D4A81_02530"/>
<dbReference type="GO" id="GO:0005886">
    <property type="term" value="C:plasma membrane"/>
    <property type="evidence" value="ECO:0007669"/>
    <property type="project" value="TreeGrafter"/>
</dbReference>
<dbReference type="SUPFAM" id="SSF53335">
    <property type="entry name" value="S-adenosyl-L-methionine-dependent methyltransferases"/>
    <property type="match status" value="1"/>
</dbReference>
<dbReference type="PANTHER" id="PTHR40048">
    <property type="entry name" value="RHAMNOSYL O-METHYLTRANSFERASE"/>
    <property type="match status" value="1"/>
</dbReference>
<keyword evidence="4" id="KW-1185">Reference proteome</keyword>
<keyword evidence="2" id="KW-0808">Transferase</keyword>
<evidence type="ECO:0000313" key="3">
    <source>
        <dbReference type="EMBL" id="AYA98901.1"/>
    </source>
</evidence>
<name>A0A385PXN0_9FIRM</name>
<evidence type="ECO:0000313" key="4">
    <source>
        <dbReference type="Proteomes" id="UP000265562"/>
    </source>
</evidence>
<dbReference type="Gene3D" id="3.40.50.150">
    <property type="entry name" value="Vaccinia Virus protein VP39"/>
    <property type="match status" value="1"/>
</dbReference>
<dbReference type="OrthoDB" id="176403at2"/>
<dbReference type="GO" id="GO:0071770">
    <property type="term" value="P:DIM/DIP cell wall layer assembly"/>
    <property type="evidence" value="ECO:0007669"/>
    <property type="project" value="TreeGrafter"/>
</dbReference>
<protein>
    <submittedName>
        <fullName evidence="3">Uncharacterized protein</fullName>
    </submittedName>
</protein>
<evidence type="ECO:0000256" key="2">
    <source>
        <dbReference type="ARBA" id="ARBA00022679"/>
    </source>
</evidence>
<dbReference type="EMBL" id="CP032364">
    <property type="protein sequence ID" value="AYA98901.1"/>
    <property type="molecule type" value="Genomic_DNA"/>
</dbReference>
<dbReference type="PANTHER" id="PTHR40048:SF1">
    <property type="entry name" value="RHAMNOSYL O-METHYLTRANSFERASE"/>
    <property type="match status" value="1"/>
</dbReference>
<dbReference type="AlphaFoldDB" id="A0A385PXN0"/>
<dbReference type="Proteomes" id="UP000265562">
    <property type="component" value="Chromosome"/>
</dbReference>
<sequence length="519" mass="61371">MSNNKWIMTEPKFESDLINPQLKFAYWEGHRDFVYDLINFVKPGMITELGSQYGCSLFTFCQSVKDNGLDAKIRAVDMWSGDIGAPDTGEEVFALVNKIKDKFFSNLDIKLYQMRFDDALPDFQDGSIDILHIDGGHTFEDVDHDLKTWLPKLSEDGIILFHDVYSDIDDGSCVHWRETKKKYSNFFDFEHSCGLGVLFPKSDKWYNRIKDSGFFELYKDVYFYRSKFKYVLNRFDELSGLYEERYRAIEHQSEMIKERDNRIEATEKLAEERLEAIETQSEMIKERDNRIEATEKLAEERLEAIETQSEMIKERDNRIEATEKLAEERLEAIETQSEMIKERDNRIEATEKLAEERLEAIETQSEMIKERDNRIEATEKLAEERLEAIETQSEMIKERDERIEATEKLAIERLEAIETQSEMIKERDERIEVAERLAVERLQAIDNQSAMIRERDEKINALEDIANERLNIIKEKDEHIAKIETKMKEVEDRKAELKKIIDNHIMSRWEYRKKFGGDI</sequence>
<dbReference type="SUPFAM" id="SSF58104">
    <property type="entry name" value="Methyl-accepting chemotaxis protein (MCP) signaling domain"/>
    <property type="match status" value="1"/>
</dbReference>
<evidence type="ECO:0000256" key="1">
    <source>
        <dbReference type="ARBA" id="ARBA00022603"/>
    </source>
</evidence>